<dbReference type="GO" id="GO:0004650">
    <property type="term" value="F:polygalacturonase activity"/>
    <property type="evidence" value="ECO:0007669"/>
    <property type="project" value="InterPro"/>
</dbReference>
<dbReference type="STRING" id="1095629.A0A0C9XC90"/>
<dbReference type="Proteomes" id="UP000054477">
    <property type="component" value="Unassembled WGS sequence"/>
</dbReference>
<dbReference type="InterPro" id="IPR024535">
    <property type="entry name" value="RHGA/B-epi-like_pectate_lyase"/>
</dbReference>
<reference evidence="3 4" key="1">
    <citation type="submission" date="2014-04" db="EMBL/GenBank/DDBJ databases">
        <authorList>
            <consortium name="DOE Joint Genome Institute"/>
            <person name="Kuo A."/>
            <person name="Kohler A."/>
            <person name="Nagy L.G."/>
            <person name="Floudas D."/>
            <person name="Copeland A."/>
            <person name="Barry K.W."/>
            <person name="Cichocki N."/>
            <person name="Veneault-Fourrey C."/>
            <person name="LaButti K."/>
            <person name="Lindquist E.A."/>
            <person name="Lipzen A."/>
            <person name="Lundell T."/>
            <person name="Morin E."/>
            <person name="Murat C."/>
            <person name="Sun H."/>
            <person name="Tunlid A."/>
            <person name="Henrissat B."/>
            <person name="Grigoriev I.V."/>
            <person name="Hibbett D.S."/>
            <person name="Martin F."/>
            <person name="Nordberg H.P."/>
            <person name="Cantor M.N."/>
            <person name="Hua S.X."/>
        </authorList>
    </citation>
    <scope>NUCLEOTIDE SEQUENCE [LARGE SCALE GENOMIC DNA]</scope>
    <source>
        <strain evidence="3 4">LaAM-08-1</strain>
    </source>
</reference>
<feature type="chain" id="PRO_5002205734" evidence="1">
    <location>
        <begin position="28"/>
        <end position="777"/>
    </location>
</feature>
<reference evidence="4" key="2">
    <citation type="submission" date="2015-01" db="EMBL/GenBank/DDBJ databases">
        <title>Evolutionary Origins and Diversification of the Mycorrhizal Mutualists.</title>
        <authorList>
            <consortium name="DOE Joint Genome Institute"/>
            <consortium name="Mycorrhizal Genomics Consortium"/>
            <person name="Kohler A."/>
            <person name="Kuo A."/>
            <person name="Nagy L.G."/>
            <person name="Floudas D."/>
            <person name="Copeland A."/>
            <person name="Barry K.W."/>
            <person name="Cichocki N."/>
            <person name="Veneault-Fourrey C."/>
            <person name="LaButti K."/>
            <person name="Lindquist E.A."/>
            <person name="Lipzen A."/>
            <person name="Lundell T."/>
            <person name="Morin E."/>
            <person name="Murat C."/>
            <person name="Riley R."/>
            <person name="Ohm R."/>
            <person name="Sun H."/>
            <person name="Tunlid A."/>
            <person name="Henrissat B."/>
            <person name="Grigoriev I.V."/>
            <person name="Hibbett D.S."/>
            <person name="Martin F."/>
        </authorList>
    </citation>
    <scope>NUCLEOTIDE SEQUENCE [LARGE SCALE GENOMIC DNA]</scope>
    <source>
        <strain evidence="4">LaAM-08-1</strain>
    </source>
</reference>
<evidence type="ECO:0000259" key="2">
    <source>
        <dbReference type="Pfam" id="PF12708"/>
    </source>
</evidence>
<sequence>MRSPHSFFNVLVVGVALSLGAVVSALGSSCRYPLGAGIAGANDAFWLEDIKHQGTAPFHPNAASYEVFRNVKDFGAVGDGMTDDTVAINAAVTAGSRCGGGTCPSSTISPAIVYFPKGTYVVSSPIIAYYYTQLIGDAKNLPTLLAAANFTGIAVIDADPYIATGQYYINQNNFFRSVRNFVIDLRKVPATQSATGFHWQVSQATSLMNIVVEMSTDPDTAHQGMFMENGSGGFMGDIVFNGGKYGIFVGNQQFTVRNITVNNAKTCIYQLWNWAWTYQGITFNNCQVGFDVVTNNQTASLAIIDAVVTNTPIFLRTLNSSDGTLAAASLVLNNVKLQNVPVAVGVVGGSVVLPGGSITIESWAQGNVYKGTNPAGVFTQGNIPAPKKAPELLDSRGHIVGRTHPQYADYAASQFVSVKDNGAKGDGVSDDTEAIKAIFAEFSGCKIIFFDAGVYVVTSTITIPAGTRIVGEAWTTLMGKGSAFRNQYQPQPMFRIGEVGSQGVLEITDILFTTSGSNPGAIVVEWNVREPDGVQAAVGTNLELAQCPSIGTCGIDNCFSDFLSLHLTPLSTAYLEGTWVWVADHDLDGDGTSQLNIYSGRGILSESWGPVWMIGTAEHHALYQYNLVNANAHYIGFLQTETPYYQPTPAPPAPFSVNPLFKDPTFSPTNPAAWALNVCNCRDILLFGAGLYSFFQDYNQTCIASATCQSQILNIDSASTINVYSLATVATTYQVSVDQVGIVNQANNTNGFSSTVTSWSGNRFSPASVHVRSQKVY</sequence>
<organism evidence="3 4">
    <name type="scientific">Laccaria amethystina LaAM-08-1</name>
    <dbReference type="NCBI Taxonomy" id="1095629"/>
    <lineage>
        <taxon>Eukaryota</taxon>
        <taxon>Fungi</taxon>
        <taxon>Dikarya</taxon>
        <taxon>Basidiomycota</taxon>
        <taxon>Agaricomycotina</taxon>
        <taxon>Agaricomycetes</taxon>
        <taxon>Agaricomycetidae</taxon>
        <taxon>Agaricales</taxon>
        <taxon>Agaricineae</taxon>
        <taxon>Hydnangiaceae</taxon>
        <taxon>Laccaria</taxon>
    </lineage>
</organism>
<evidence type="ECO:0000313" key="3">
    <source>
        <dbReference type="EMBL" id="KIJ99138.1"/>
    </source>
</evidence>
<dbReference type="EMBL" id="KN838653">
    <property type="protein sequence ID" value="KIJ99138.1"/>
    <property type="molecule type" value="Genomic_DNA"/>
</dbReference>
<dbReference type="AlphaFoldDB" id="A0A0C9XC90"/>
<keyword evidence="3" id="KW-0378">Hydrolase</keyword>
<dbReference type="CDD" id="cd23668">
    <property type="entry name" value="GH55_beta13glucanase-like"/>
    <property type="match status" value="1"/>
</dbReference>
<dbReference type="PROSITE" id="PS51257">
    <property type="entry name" value="PROKAR_LIPOPROTEIN"/>
    <property type="match status" value="1"/>
</dbReference>
<dbReference type="PANTHER" id="PTHR33928">
    <property type="entry name" value="POLYGALACTURONASE QRT3"/>
    <property type="match status" value="1"/>
</dbReference>
<protein>
    <submittedName>
        <fullName evidence="3">Glycoside hydrolase family 55 protein</fullName>
    </submittedName>
</protein>
<dbReference type="PANTHER" id="PTHR33928:SF2">
    <property type="entry name" value="PECTATE LYASE SUPERFAMILY PROTEIN DOMAIN-CONTAINING PROTEIN-RELATED"/>
    <property type="match status" value="1"/>
</dbReference>
<feature type="signal peptide" evidence="1">
    <location>
        <begin position="1"/>
        <end position="27"/>
    </location>
</feature>
<accession>A0A0C9XC90</accession>
<dbReference type="InterPro" id="IPR012334">
    <property type="entry name" value="Pectin_lyas_fold"/>
</dbReference>
<keyword evidence="1" id="KW-0732">Signal</keyword>
<dbReference type="InterPro" id="IPR011050">
    <property type="entry name" value="Pectin_lyase_fold/virulence"/>
</dbReference>
<name>A0A0C9XC90_9AGAR</name>
<evidence type="ECO:0000256" key="1">
    <source>
        <dbReference type="SAM" id="SignalP"/>
    </source>
</evidence>
<feature type="domain" description="Rhamnogalacturonase A/B/Epimerase-like pectate lyase" evidence="2">
    <location>
        <begin position="415"/>
        <end position="487"/>
    </location>
</feature>
<feature type="domain" description="Rhamnogalacturonase A/B/Epimerase-like pectate lyase" evidence="2">
    <location>
        <begin position="68"/>
        <end position="291"/>
    </location>
</feature>
<dbReference type="SUPFAM" id="SSF51126">
    <property type="entry name" value="Pectin lyase-like"/>
    <property type="match status" value="2"/>
</dbReference>
<gene>
    <name evidence="3" type="ORF">K443DRAFT_680193</name>
</gene>
<dbReference type="Gene3D" id="2.160.20.10">
    <property type="entry name" value="Single-stranded right-handed beta-helix, Pectin lyase-like"/>
    <property type="match status" value="2"/>
</dbReference>
<dbReference type="Pfam" id="PF12708">
    <property type="entry name" value="Pect-lyase_RHGA_epim"/>
    <property type="match status" value="2"/>
</dbReference>
<keyword evidence="4" id="KW-1185">Reference proteome</keyword>
<dbReference type="OrthoDB" id="1046782at2759"/>
<evidence type="ECO:0000313" key="4">
    <source>
        <dbReference type="Proteomes" id="UP000054477"/>
    </source>
</evidence>
<dbReference type="HOGENOM" id="CLU_002540_2_2_1"/>
<dbReference type="InterPro" id="IPR039279">
    <property type="entry name" value="QRT3-like"/>
</dbReference>
<proteinExistence type="predicted"/>